<dbReference type="RefSeq" id="WP_344661508.1">
    <property type="nucleotide sequence ID" value="NZ_BAAAQM010000055.1"/>
</dbReference>
<evidence type="ECO:0000259" key="1">
    <source>
        <dbReference type="Pfam" id="PF03551"/>
    </source>
</evidence>
<dbReference type="Proteomes" id="UP001499854">
    <property type="component" value="Unassembled WGS sequence"/>
</dbReference>
<dbReference type="PANTHER" id="PTHR33169">
    <property type="entry name" value="PADR-FAMILY TRANSCRIPTIONAL REGULATOR"/>
    <property type="match status" value="1"/>
</dbReference>
<gene>
    <name evidence="2" type="ORF">GCM10009838_70550</name>
</gene>
<dbReference type="Gene3D" id="1.10.10.10">
    <property type="entry name" value="Winged helix-like DNA-binding domain superfamily/Winged helix DNA-binding domain"/>
    <property type="match status" value="1"/>
</dbReference>
<dbReference type="Pfam" id="PF03551">
    <property type="entry name" value="PadR"/>
    <property type="match status" value="1"/>
</dbReference>
<organism evidence="2 3">
    <name type="scientific">Catenulispora subtropica</name>
    <dbReference type="NCBI Taxonomy" id="450798"/>
    <lineage>
        <taxon>Bacteria</taxon>
        <taxon>Bacillati</taxon>
        <taxon>Actinomycetota</taxon>
        <taxon>Actinomycetes</taxon>
        <taxon>Catenulisporales</taxon>
        <taxon>Catenulisporaceae</taxon>
        <taxon>Catenulispora</taxon>
    </lineage>
</organism>
<comment type="caution">
    <text evidence="2">The sequence shown here is derived from an EMBL/GenBank/DDBJ whole genome shotgun (WGS) entry which is preliminary data.</text>
</comment>
<protein>
    <submittedName>
        <fullName evidence="2">PadR family transcriptional regulator</fullName>
    </submittedName>
</protein>
<name>A0ABN2T066_9ACTN</name>
<keyword evidence="3" id="KW-1185">Reference proteome</keyword>
<dbReference type="InterPro" id="IPR036388">
    <property type="entry name" value="WH-like_DNA-bd_sf"/>
</dbReference>
<sequence length="178" mass="19269">MSLTPAELTILGLVIEKPSHGYELEQVIERRGIREWTDLGFSSIYYLLGRLEKRGLVTAEPSAGPAAGPKARRVFRATGAGVAEARDATLALLSSTRPSFSPFLTALAYRPLVGEREFTAAVRQRRDALAAQIAAVQGARAAQQPLPPHAEAVFDYSLHLMRAEKAWLDQAGKGDDTA</sequence>
<evidence type="ECO:0000313" key="3">
    <source>
        <dbReference type="Proteomes" id="UP001499854"/>
    </source>
</evidence>
<proteinExistence type="predicted"/>
<dbReference type="SUPFAM" id="SSF46785">
    <property type="entry name" value="Winged helix' DNA-binding domain"/>
    <property type="match status" value="1"/>
</dbReference>
<accession>A0ABN2T066</accession>
<dbReference type="InterPro" id="IPR052509">
    <property type="entry name" value="Metal_resp_DNA-bind_regulator"/>
</dbReference>
<evidence type="ECO:0000313" key="2">
    <source>
        <dbReference type="EMBL" id="GAA1995589.1"/>
    </source>
</evidence>
<dbReference type="EMBL" id="BAAAQM010000055">
    <property type="protein sequence ID" value="GAA1995589.1"/>
    <property type="molecule type" value="Genomic_DNA"/>
</dbReference>
<dbReference type="PANTHER" id="PTHR33169:SF14">
    <property type="entry name" value="TRANSCRIPTIONAL REGULATOR RV3488"/>
    <property type="match status" value="1"/>
</dbReference>
<dbReference type="InterPro" id="IPR036390">
    <property type="entry name" value="WH_DNA-bd_sf"/>
</dbReference>
<dbReference type="InterPro" id="IPR005149">
    <property type="entry name" value="Tscrpt_reg_PadR_N"/>
</dbReference>
<reference evidence="2 3" key="1">
    <citation type="journal article" date="2019" name="Int. J. Syst. Evol. Microbiol.">
        <title>The Global Catalogue of Microorganisms (GCM) 10K type strain sequencing project: providing services to taxonomists for standard genome sequencing and annotation.</title>
        <authorList>
            <consortium name="The Broad Institute Genomics Platform"/>
            <consortium name="The Broad Institute Genome Sequencing Center for Infectious Disease"/>
            <person name="Wu L."/>
            <person name="Ma J."/>
        </authorList>
    </citation>
    <scope>NUCLEOTIDE SEQUENCE [LARGE SCALE GENOMIC DNA]</scope>
    <source>
        <strain evidence="2 3">JCM 16013</strain>
    </source>
</reference>
<feature type="domain" description="Transcription regulator PadR N-terminal" evidence="1">
    <location>
        <begin position="10"/>
        <end position="85"/>
    </location>
</feature>